<accession>A0A9W8KV71</accession>
<dbReference type="AlphaFoldDB" id="A0A9W8KV71"/>
<gene>
    <name evidence="1" type="ORF">GGI25_006388</name>
</gene>
<reference evidence="1" key="1">
    <citation type="submission" date="2022-07" db="EMBL/GenBank/DDBJ databases">
        <title>Phylogenomic reconstructions and comparative analyses of Kickxellomycotina fungi.</title>
        <authorList>
            <person name="Reynolds N.K."/>
            <person name="Stajich J.E."/>
            <person name="Barry K."/>
            <person name="Grigoriev I.V."/>
            <person name="Crous P."/>
            <person name="Smith M.E."/>
        </authorList>
    </citation>
    <scope>NUCLEOTIDE SEQUENCE</scope>
    <source>
        <strain evidence="1">NRRL 3115</strain>
    </source>
</reference>
<dbReference type="OrthoDB" id="17066at2759"/>
<evidence type="ECO:0000313" key="1">
    <source>
        <dbReference type="EMBL" id="KAJ2668666.1"/>
    </source>
</evidence>
<dbReference type="EMBL" id="JANBTW010000184">
    <property type="protein sequence ID" value="KAJ2668666.1"/>
    <property type="molecule type" value="Genomic_DNA"/>
</dbReference>
<comment type="caution">
    <text evidence="1">The sequence shown here is derived from an EMBL/GenBank/DDBJ whole genome shotgun (WGS) entry which is preliminary data.</text>
</comment>
<name>A0A9W8KV71_9FUNG</name>
<protein>
    <submittedName>
        <fullName evidence="1">Uncharacterized protein</fullName>
    </submittedName>
</protein>
<organism evidence="1 2">
    <name type="scientific">Coemansia spiralis</name>
    <dbReference type="NCBI Taxonomy" id="417178"/>
    <lineage>
        <taxon>Eukaryota</taxon>
        <taxon>Fungi</taxon>
        <taxon>Fungi incertae sedis</taxon>
        <taxon>Zoopagomycota</taxon>
        <taxon>Kickxellomycotina</taxon>
        <taxon>Kickxellomycetes</taxon>
        <taxon>Kickxellales</taxon>
        <taxon>Kickxellaceae</taxon>
        <taxon>Coemansia</taxon>
    </lineage>
</organism>
<evidence type="ECO:0000313" key="2">
    <source>
        <dbReference type="Proteomes" id="UP001151518"/>
    </source>
</evidence>
<proteinExistence type="predicted"/>
<sequence length="234" mass="26241">MNPSAAKSSSARKQLRLFYDAVCKWEAYQKDFIEDVQVLLQMLLQLNSSHQPIVWHPSISLLFPDLPNRFHSVSLIICEQKLSVIKDTREKMTKCVNSMRNAAHWLIEFAVLTKGYSGNDSNQIDSAFFHGSADKYAELTQAAAKLCANIVDMRASQISEVQSMLESLEGNCDIILPPNAFENDTQVANILMWKELPGIIDAKLLGPNSSSFLTLASFKELLVNTEHITQVTIH</sequence>
<dbReference type="Proteomes" id="UP001151518">
    <property type="component" value="Unassembled WGS sequence"/>
</dbReference>